<accession>A0ACB5T1J3</accession>
<evidence type="ECO:0000313" key="1">
    <source>
        <dbReference type="EMBL" id="GME79101.1"/>
    </source>
</evidence>
<sequence length="643" mass="73688">MALFQQFTTKVGQYQLTNIGKMTVGTRFIHSSSSIAAPAKKKGDMYKYQDELPPLPVPSLKQTLETYKKSIIPYYPKGEKDPHFLKYGKVIDDFAKTQGAKLQERLEKYAVGKRNWLSDFWDNLAYLEYRDPVCPFVSYFYAHKDINTVIGKDQLLKAACLTSETLKFMESIENESLEPDVLKGTPFCMESFKWMFNNARIPNQTRDLSLKFEPKENRFMIVVSNGYFYKFYHHNLETDTILPLNDIYAGLASIQQASHNQPAPKNPIGILSSSHRDKWAENYQELIKNPINKLSLHDLASSSFVLCLDDTFPTTFEERFRTMWHGNGINRWYDKPVELFVTRNAVSGFLGEHSKMDGSPTARMNDHIVNQVSKMTLEDFGSADESLNTPILFEHLKFEVNAKIEKEISQELVTFENTVDSLDIKVWHHFGLGKKQIKQFKVSPDAFMQMMFQLAYYKYTGTLRPTYEPASTKRCFNGRTETCRSVSPESLKFVKLWENPAVSREERIAAFRDAAKAHIEYVGKASMGYGCDRHLFGLGQMLQPDETQHEFFTDPIKNYSSHWYVSTSNLSSDQFIGWGWSPVVPEGFGLAYMINSDFVHVNVTVFKNNQMGLTADSLAYFLTLAANELKEVLSLDAPVKAKL</sequence>
<comment type="caution">
    <text evidence="1">The sequence shown here is derived from an EMBL/GenBank/DDBJ whole genome shotgun (WGS) entry which is preliminary data.</text>
</comment>
<gene>
    <name evidence="1" type="ORF">Amon02_000376600</name>
</gene>
<dbReference type="EMBL" id="BSXS01002441">
    <property type="protein sequence ID" value="GME79101.1"/>
    <property type="molecule type" value="Genomic_DNA"/>
</dbReference>
<keyword evidence="2" id="KW-1185">Reference proteome</keyword>
<dbReference type="Proteomes" id="UP001165064">
    <property type="component" value="Unassembled WGS sequence"/>
</dbReference>
<name>A0ACB5T1J3_AMBMO</name>
<protein>
    <submittedName>
        <fullName evidence="1">Unnamed protein product</fullName>
    </submittedName>
</protein>
<proteinExistence type="predicted"/>
<organism evidence="1 2">
    <name type="scientific">Ambrosiozyma monospora</name>
    <name type="common">Yeast</name>
    <name type="synonym">Endomycopsis monosporus</name>
    <dbReference type="NCBI Taxonomy" id="43982"/>
    <lineage>
        <taxon>Eukaryota</taxon>
        <taxon>Fungi</taxon>
        <taxon>Dikarya</taxon>
        <taxon>Ascomycota</taxon>
        <taxon>Saccharomycotina</taxon>
        <taxon>Pichiomycetes</taxon>
        <taxon>Pichiales</taxon>
        <taxon>Pichiaceae</taxon>
        <taxon>Ambrosiozyma</taxon>
    </lineage>
</organism>
<evidence type="ECO:0000313" key="2">
    <source>
        <dbReference type="Proteomes" id="UP001165064"/>
    </source>
</evidence>
<reference evidence="1" key="1">
    <citation type="submission" date="2023-04" db="EMBL/GenBank/DDBJ databases">
        <title>Ambrosiozyma monospora NBRC 10751.</title>
        <authorList>
            <person name="Ichikawa N."/>
            <person name="Sato H."/>
            <person name="Tonouchi N."/>
        </authorList>
    </citation>
    <scope>NUCLEOTIDE SEQUENCE</scope>
    <source>
        <strain evidence="1">NBRC 10751</strain>
    </source>
</reference>